<protein>
    <submittedName>
        <fullName evidence="1">Uncharacterized protein</fullName>
    </submittedName>
</protein>
<accession>A0A1N6DRU5</accession>
<keyword evidence="2" id="KW-1185">Reference proteome</keyword>
<dbReference type="RefSeq" id="WP_074238209.1">
    <property type="nucleotide sequence ID" value="NZ_FSRA01000001.1"/>
</dbReference>
<dbReference type="Proteomes" id="UP000185003">
    <property type="component" value="Unassembled WGS sequence"/>
</dbReference>
<proteinExistence type="predicted"/>
<gene>
    <name evidence="1" type="ORF">SAMN04488055_1029</name>
</gene>
<organism evidence="1 2">
    <name type="scientific">Chitinophaga niabensis</name>
    <dbReference type="NCBI Taxonomy" id="536979"/>
    <lineage>
        <taxon>Bacteria</taxon>
        <taxon>Pseudomonadati</taxon>
        <taxon>Bacteroidota</taxon>
        <taxon>Chitinophagia</taxon>
        <taxon>Chitinophagales</taxon>
        <taxon>Chitinophagaceae</taxon>
        <taxon>Chitinophaga</taxon>
    </lineage>
</organism>
<sequence>MAKQTGPMQLEGTVGNFTFYKTKDGFIVRLKSQSKAITNDRTKENMSEFGRAASGARLVRKTFASIISDIRDFYFTRRLNSQMARVVKADPVSPRGFRNIADGDIELLQGLDVNTDMPLTTAFKASFVPSIDRASGLMRVDFPALITSSLLAKPQGASHFRLTIAGASIDFTTGYHLVAQHAGQYLIMSNEGVVTTPLEVQLPAASTAPLILALGISFYQEVNGQFYLIGNGSYNAVAFVAVSGS</sequence>
<dbReference type="EMBL" id="FSRA01000001">
    <property type="protein sequence ID" value="SIN73509.1"/>
    <property type="molecule type" value="Genomic_DNA"/>
</dbReference>
<evidence type="ECO:0000313" key="1">
    <source>
        <dbReference type="EMBL" id="SIN73509.1"/>
    </source>
</evidence>
<dbReference type="STRING" id="536979.SAMN04488055_1029"/>
<reference evidence="1 2" key="1">
    <citation type="submission" date="2016-11" db="EMBL/GenBank/DDBJ databases">
        <authorList>
            <person name="Jaros S."/>
            <person name="Januszkiewicz K."/>
            <person name="Wedrychowicz H."/>
        </authorList>
    </citation>
    <scope>NUCLEOTIDE SEQUENCE [LARGE SCALE GENOMIC DNA]</scope>
    <source>
        <strain evidence="1 2">DSM 24787</strain>
    </source>
</reference>
<evidence type="ECO:0000313" key="2">
    <source>
        <dbReference type="Proteomes" id="UP000185003"/>
    </source>
</evidence>
<dbReference type="OrthoDB" id="645138at2"/>
<dbReference type="AlphaFoldDB" id="A0A1N6DRU5"/>
<name>A0A1N6DRU5_9BACT</name>